<evidence type="ECO:0008006" key="3">
    <source>
        <dbReference type="Google" id="ProtNLM"/>
    </source>
</evidence>
<name>A0ABQ5HNT5_9ASTR</name>
<organism evidence="1 2">
    <name type="scientific">Tanacetum coccineum</name>
    <dbReference type="NCBI Taxonomy" id="301880"/>
    <lineage>
        <taxon>Eukaryota</taxon>
        <taxon>Viridiplantae</taxon>
        <taxon>Streptophyta</taxon>
        <taxon>Embryophyta</taxon>
        <taxon>Tracheophyta</taxon>
        <taxon>Spermatophyta</taxon>
        <taxon>Magnoliopsida</taxon>
        <taxon>eudicotyledons</taxon>
        <taxon>Gunneridae</taxon>
        <taxon>Pentapetalae</taxon>
        <taxon>asterids</taxon>
        <taxon>campanulids</taxon>
        <taxon>Asterales</taxon>
        <taxon>Asteraceae</taxon>
        <taxon>Asteroideae</taxon>
        <taxon>Anthemideae</taxon>
        <taxon>Anthemidinae</taxon>
        <taxon>Tanacetum</taxon>
    </lineage>
</organism>
<proteinExistence type="predicted"/>
<dbReference type="Proteomes" id="UP001151760">
    <property type="component" value="Unassembled WGS sequence"/>
</dbReference>
<dbReference type="PANTHER" id="PTHR47481">
    <property type="match status" value="1"/>
</dbReference>
<comment type="caution">
    <text evidence="1">The sequence shown here is derived from an EMBL/GenBank/DDBJ whole genome shotgun (WGS) entry which is preliminary data.</text>
</comment>
<dbReference type="PANTHER" id="PTHR47481:SF31">
    <property type="entry name" value="OS01G0873500 PROTEIN"/>
    <property type="match status" value="1"/>
</dbReference>
<accession>A0ABQ5HNT5</accession>
<sequence length="217" mass="24742">MLEKHQLTGPNFNEWLRALKLVVRTEKLQDVFETPLPPAPAASADNQALADWNALFDRHNEVACLMLGTMSPKLYQQFENKSPQEMITELQKMYGKPPGVELQELVNMFHSCKQAEGQSVSDHVLLMKSYLDQLATLNYAFPDKVSISFILNSLSSEFQAFMQNYNMQSMEKTISEVYLLLIEFEKSIKRNKQQIIGASSTPHVMVIQSGRVQKNKP</sequence>
<keyword evidence="2" id="KW-1185">Reference proteome</keyword>
<gene>
    <name evidence="1" type="ORF">Tco_1070649</name>
</gene>
<reference evidence="1" key="1">
    <citation type="journal article" date="2022" name="Int. J. Mol. Sci.">
        <title>Draft Genome of Tanacetum Coccineum: Genomic Comparison of Closely Related Tanacetum-Family Plants.</title>
        <authorList>
            <person name="Yamashiro T."/>
            <person name="Shiraishi A."/>
            <person name="Nakayama K."/>
            <person name="Satake H."/>
        </authorList>
    </citation>
    <scope>NUCLEOTIDE SEQUENCE</scope>
</reference>
<evidence type="ECO:0000313" key="2">
    <source>
        <dbReference type="Proteomes" id="UP001151760"/>
    </source>
</evidence>
<evidence type="ECO:0000313" key="1">
    <source>
        <dbReference type="EMBL" id="GJT88932.1"/>
    </source>
</evidence>
<protein>
    <recommendedName>
        <fullName evidence="3">Zinc finger, CCHC-type</fullName>
    </recommendedName>
</protein>
<dbReference type="EMBL" id="BQNB010019776">
    <property type="protein sequence ID" value="GJT88932.1"/>
    <property type="molecule type" value="Genomic_DNA"/>
</dbReference>
<reference evidence="1" key="2">
    <citation type="submission" date="2022-01" db="EMBL/GenBank/DDBJ databases">
        <authorList>
            <person name="Yamashiro T."/>
            <person name="Shiraishi A."/>
            <person name="Satake H."/>
            <person name="Nakayama K."/>
        </authorList>
    </citation>
    <scope>NUCLEOTIDE SEQUENCE</scope>
</reference>
<dbReference type="Pfam" id="PF14223">
    <property type="entry name" value="Retrotran_gag_2"/>
    <property type="match status" value="1"/>
</dbReference>